<keyword evidence="7 9" id="KW-0720">Serine protease</keyword>
<dbReference type="PROSITE" id="PS51892">
    <property type="entry name" value="SUBTILASE"/>
    <property type="match status" value="1"/>
</dbReference>
<evidence type="ECO:0000256" key="8">
    <source>
        <dbReference type="ARBA" id="ARBA00023145"/>
    </source>
</evidence>
<dbReference type="SMART" id="SM00089">
    <property type="entry name" value="PKD"/>
    <property type="match status" value="1"/>
</dbReference>
<dbReference type="InterPro" id="IPR013783">
    <property type="entry name" value="Ig-like_fold"/>
</dbReference>
<dbReference type="InterPro" id="IPR015500">
    <property type="entry name" value="Peptidase_S8_subtilisin-rel"/>
</dbReference>
<dbReference type="PANTHER" id="PTHR43806">
    <property type="entry name" value="PEPTIDASE S8"/>
    <property type="match status" value="1"/>
</dbReference>
<evidence type="ECO:0000256" key="1">
    <source>
        <dbReference type="ARBA" id="ARBA00004613"/>
    </source>
</evidence>
<keyword evidence="6 9" id="KW-0378">Hydrolase</keyword>
<organism evidence="11 12">
    <name type="scientific">Paraburkholderia aspalathi</name>
    <dbReference type="NCBI Taxonomy" id="1324617"/>
    <lineage>
        <taxon>Bacteria</taxon>
        <taxon>Pseudomonadati</taxon>
        <taxon>Pseudomonadota</taxon>
        <taxon>Betaproteobacteria</taxon>
        <taxon>Burkholderiales</taxon>
        <taxon>Burkholderiaceae</taxon>
        <taxon>Paraburkholderia</taxon>
    </lineage>
</organism>
<evidence type="ECO:0000256" key="2">
    <source>
        <dbReference type="ARBA" id="ARBA00011073"/>
    </source>
</evidence>
<evidence type="ECO:0000256" key="7">
    <source>
        <dbReference type="ARBA" id="ARBA00022825"/>
    </source>
</evidence>
<dbReference type="RefSeq" id="WP_143131723.1">
    <property type="nucleotide sequence ID" value="NZ_FPBH01000011.1"/>
</dbReference>
<dbReference type="PRINTS" id="PR00723">
    <property type="entry name" value="SUBTILISIN"/>
</dbReference>
<reference evidence="11 12" key="1">
    <citation type="submission" date="2016-10" db="EMBL/GenBank/DDBJ databases">
        <authorList>
            <person name="de Groot N.N."/>
        </authorList>
    </citation>
    <scope>NUCLEOTIDE SEQUENCE [LARGE SCALE GENOMIC DNA]</scope>
    <source>
        <strain evidence="11 12">LMG 27731</strain>
    </source>
</reference>
<dbReference type="Gene3D" id="2.60.40.10">
    <property type="entry name" value="Immunoglobulins"/>
    <property type="match status" value="1"/>
</dbReference>
<sequence length="701" mass="72413">MKQKKDESVRNDSRRTTAHVSALWSKGGARYALKNAACISLSLALAACGGNVGDDMTSEPAPPLEKTAALAAASNTVPLQLSLKMNTSGLASDASNDRFIVKYKTGTVERGSATAVQSRLDRLTNAFPSKARHVRRMGIGADVVTTERKLNVKDAKAFMRAIASDPDVEYVEPDTPMSVTMAPNDPEYSRQWGLSSNQKPGVTTAGIRAEPAWDMANGSGTVIAMVDNGVTSHSDLNANILPGYDFTTNNRGGDGTNPGITTETCEVVWHGTHVAGIMAAQTNNGIGIAGVAPAAKVVPVRVMNACGRGFTSDVADGVTWAAGGSVSGVPNNAYPAKVINVSLGGAGSCGMTFQNAIDYAASRGAVVVAAVGNNGNSATNFTPANCRNVISVGGSNRPGLKWVLSNYGQTVDIAAPGDSIWSTYNNGTAAPGSEGYTYLDGTSMAAPMVSGVIALAQSVAPTPLTSAEMRALLTQNVQAFPNGKPDQPIGSGILDANATVIAARSGKIPAAADFTCSEATTIMQVTCKDLSTARGAPIKSWAWNFGSGGPDIVRTQSVAPYMNYDYPGTYEITFTVTDSTGAVSRLTRPFQVIPPTLTDLSAGSPLTISAKNGEMQNYALIVPAGVKSLTFALSPETASQIATLYVRAGTPSSLRPDCESVMVRGGAATCTITNPVAGTYYGILSAGSKLSGVSLLATYAQ</sequence>
<name>A0A1I7DSG9_9BURK</name>
<dbReference type="CDD" id="cd00146">
    <property type="entry name" value="PKD"/>
    <property type="match status" value="1"/>
</dbReference>
<evidence type="ECO:0000259" key="10">
    <source>
        <dbReference type="PROSITE" id="PS50093"/>
    </source>
</evidence>
<gene>
    <name evidence="11" type="ORF">SAMN05192563_1011129</name>
</gene>
<evidence type="ECO:0000313" key="12">
    <source>
        <dbReference type="Proteomes" id="UP000198844"/>
    </source>
</evidence>
<dbReference type="InterPro" id="IPR050131">
    <property type="entry name" value="Peptidase_S8_subtilisin-like"/>
</dbReference>
<dbReference type="SUPFAM" id="SSF52743">
    <property type="entry name" value="Subtilisin-like"/>
    <property type="match status" value="1"/>
</dbReference>
<protein>
    <submittedName>
        <fullName evidence="11">Serine protease</fullName>
    </submittedName>
</protein>
<keyword evidence="4 9" id="KW-0645">Protease</keyword>
<dbReference type="PROSITE" id="PS00137">
    <property type="entry name" value="SUBTILASE_HIS"/>
    <property type="match status" value="1"/>
</dbReference>
<feature type="domain" description="PKD" evidence="10">
    <location>
        <begin position="535"/>
        <end position="592"/>
    </location>
</feature>
<evidence type="ECO:0000256" key="4">
    <source>
        <dbReference type="ARBA" id="ARBA00022670"/>
    </source>
</evidence>
<feature type="active site" description="Charge relay system" evidence="9">
    <location>
        <position position="270"/>
    </location>
</feature>
<dbReference type="Gene3D" id="3.40.50.200">
    <property type="entry name" value="Peptidase S8/S53 domain"/>
    <property type="match status" value="1"/>
</dbReference>
<dbReference type="SUPFAM" id="SSF49299">
    <property type="entry name" value="PKD domain"/>
    <property type="match status" value="1"/>
</dbReference>
<dbReference type="InterPro" id="IPR022409">
    <property type="entry name" value="PKD/Chitinase_dom"/>
</dbReference>
<dbReference type="EMBL" id="FPBH01000011">
    <property type="protein sequence ID" value="SFU14651.1"/>
    <property type="molecule type" value="Genomic_DNA"/>
</dbReference>
<feature type="active site" description="Charge relay system" evidence="9">
    <location>
        <position position="227"/>
    </location>
</feature>
<comment type="subcellular location">
    <subcellularLocation>
        <location evidence="1">Secreted</location>
    </subcellularLocation>
</comment>
<dbReference type="OrthoDB" id="9790784at2"/>
<dbReference type="Proteomes" id="UP000198844">
    <property type="component" value="Unassembled WGS sequence"/>
</dbReference>
<keyword evidence="8" id="KW-0865">Zymogen</keyword>
<dbReference type="PROSITE" id="PS50093">
    <property type="entry name" value="PKD"/>
    <property type="match status" value="1"/>
</dbReference>
<comment type="similarity">
    <text evidence="2 9">Belongs to the peptidase S8 family.</text>
</comment>
<dbReference type="GO" id="GO:0006508">
    <property type="term" value="P:proteolysis"/>
    <property type="evidence" value="ECO:0007669"/>
    <property type="project" value="UniProtKB-KW"/>
</dbReference>
<dbReference type="Pfam" id="PF00082">
    <property type="entry name" value="Peptidase_S8"/>
    <property type="match status" value="1"/>
</dbReference>
<evidence type="ECO:0000256" key="3">
    <source>
        <dbReference type="ARBA" id="ARBA00022525"/>
    </source>
</evidence>
<dbReference type="InterPro" id="IPR023828">
    <property type="entry name" value="Peptidase_S8_Ser-AS"/>
</dbReference>
<accession>A0A1I7DSG9</accession>
<dbReference type="GO" id="GO:0004252">
    <property type="term" value="F:serine-type endopeptidase activity"/>
    <property type="evidence" value="ECO:0007669"/>
    <property type="project" value="UniProtKB-UniRule"/>
</dbReference>
<proteinExistence type="inferred from homology"/>
<evidence type="ECO:0000256" key="9">
    <source>
        <dbReference type="PROSITE-ProRule" id="PRU01240"/>
    </source>
</evidence>
<dbReference type="InterPro" id="IPR000209">
    <property type="entry name" value="Peptidase_S8/S53_dom"/>
</dbReference>
<dbReference type="GO" id="GO:0005576">
    <property type="term" value="C:extracellular region"/>
    <property type="evidence" value="ECO:0007669"/>
    <property type="project" value="UniProtKB-SubCell"/>
</dbReference>
<dbReference type="InterPro" id="IPR000601">
    <property type="entry name" value="PKD_dom"/>
</dbReference>
<dbReference type="FunFam" id="3.40.50.200:FF:000022">
    <property type="entry name" value="Extracellular protease"/>
    <property type="match status" value="1"/>
</dbReference>
<evidence type="ECO:0000313" key="11">
    <source>
        <dbReference type="EMBL" id="SFU14651.1"/>
    </source>
</evidence>
<dbReference type="InterPro" id="IPR022398">
    <property type="entry name" value="Peptidase_S8_His-AS"/>
</dbReference>
<evidence type="ECO:0000256" key="5">
    <source>
        <dbReference type="ARBA" id="ARBA00022729"/>
    </source>
</evidence>
<evidence type="ECO:0000256" key="6">
    <source>
        <dbReference type="ARBA" id="ARBA00022801"/>
    </source>
</evidence>
<dbReference type="InterPro" id="IPR036852">
    <property type="entry name" value="Peptidase_S8/S53_dom_sf"/>
</dbReference>
<dbReference type="Pfam" id="PF18911">
    <property type="entry name" value="PKD_4"/>
    <property type="match status" value="1"/>
</dbReference>
<dbReference type="Gene3D" id="2.60.120.380">
    <property type="match status" value="1"/>
</dbReference>
<keyword evidence="5" id="KW-0732">Signal</keyword>
<dbReference type="AlphaFoldDB" id="A0A1I7DSG9"/>
<dbReference type="PANTHER" id="PTHR43806:SF11">
    <property type="entry name" value="CEREVISIN-RELATED"/>
    <property type="match status" value="1"/>
</dbReference>
<feature type="active site" description="Charge relay system" evidence="9">
    <location>
        <position position="443"/>
    </location>
</feature>
<keyword evidence="3" id="KW-0964">Secreted</keyword>
<dbReference type="PROSITE" id="PS00138">
    <property type="entry name" value="SUBTILASE_SER"/>
    <property type="match status" value="1"/>
</dbReference>
<dbReference type="InterPro" id="IPR035986">
    <property type="entry name" value="PKD_dom_sf"/>
</dbReference>